<dbReference type="GO" id="GO:0005829">
    <property type="term" value="C:cytosol"/>
    <property type="evidence" value="ECO:0007669"/>
    <property type="project" value="TreeGrafter"/>
</dbReference>
<dbReference type="GO" id="GO:0016791">
    <property type="term" value="F:phosphatase activity"/>
    <property type="evidence" value="ECO:0007669"/>
    <property type="project" value="TreeGrafter"/>
</dbReference>
<dbReference type="Proteomes" id="UP000383122">
    <property type="component" value="Unassembled WGS sequence"/>
</dbReference>
<evidence type="ECO:0000313" key="1">
    <source>
        <dbReference type="EMBL" id="VVE66890.1"/>
    </source>
</evidence>
<dbReference type="Pfam" id="PF08282">
    <property type="entry name" value="Hydrolase_3"/>
    <property type="match status" value="1"/>
</dbReference>
<dbReference type="EMBL" id="CABPSP010000006">
    <property type="protein sequence ID" value="VVE66890.1"/>
    <property type="molecule type" value="Genomic_DNA"/>
</dbReference>
<keyword evidence="1" id="KW-0378">Hydrolase</keyword>
<name>A0A5E5A410_9BURK</name>
<dbReference type="PANTHER" id="PTHR10000">
    <property type="entry name" value="PHOSPHOSERINE PHOSPHATASE"/>
    <property type="match status" value="1"/>
</dbReference>
<dbReference type="OrthoDB" id="5292903at2"/>
<organism evidence="1 2">
    <name type="scientific">Pandoraea anapnoica</name>
    <dbReference type="NCBI Taxonomy" id="2508301"/>
    <lineage>
        <taxon>Bacteria</taxon>
        <taxon>Pseudomonadati</taxon>
        <taxon>Pseudomonadota</taxon>
        <taxon>Betaproteobacteria</taxon>
        <taxon>Burkholderiales</taxon>
        <taxon>Burkholderiaceae</taxon>
        <taxon>Pandoraea</taxon>
    </lineage>
</organism>
<dbReference type="PANTHER" id="PTHR10000:SF8">
    <property type="entry name" value="HAD SUPERFAMILY HYDROLASE-LIKE, TYPE 3"/>
    <property type="match status" value="1"/>
</dbReference>
<dbReference type="InterPro" id="IPR006379">
    <property type="entry name" value="HAD-SF_hydro_IIB"/>
</dbReference>
<proteinExistence type="predicted"/>
<dbReference type="NCBIfam" id="TIGR01484">
    <property type="entry name" value="HAD-SF-IIB"/>
    <property type="match status" value="1"/>
</dbReference>
<protein>
    <submittedName>
        <fullName evidence="1">HAD family hydrolase</fullName>
    </submittedName>
</protein>
<dbReference type="SUPFAM" id="SSF56784">
    <property type="entry name" value="HAD-like"/>
    <property type="match status" value="1"/>
</dbReference>
<dbReference type="GO" id="GO:0000287">
    <property type="term" value="F:magnesium ion binding"/>
    <property type="evidence" value="ECO:0007669"/>
    <property type="project" value="TreeGrafter"/>
</dbReference>
<dbReference type="InterPro" id="IPR036412">
    <property type="entry name" value="HAD-like_sf"/>
</dbReference>
<dbReference type="AlphaFoldDB" id="A0A5E5A410"/>
<sequence>MQPLSLATANQFSTVRFVLTDMDETLTYKGRLPAETYTALAQLEAGGIRVVPVTAAPAGWCDQMARMWPVDGVIAENGGLFLQPSSDGHQVERHFWHSPDNVEQVREQLKSIAKAVEAAVPQVQQADDQVFRLTSLAYRRTGADTDARIVEALRQAGADATINNLWVLGWVGGYDKLTMSLRVLADTYGIDAESAYEVVAYCGDSTNDAPMFEFFKHTAGVSTVTDYLSQLPVPPRWITRGPGGAGFVEFASAILQSRSALRG</sequence>
<keyword evidence="2" id="KW-1185">Reference proteome</keyword>
<dbReference type="RefSeq" id="WP_150738397.1">
    <property type="nucleotide sequence ID" value="NZ_CABPSP010000006.1"/>
</dbReference>
<accession>A0A5E5A410</accession>
<evidence type="ECO:0000313" key="2">
    <source>
        <dbReference type="Proteomes" id="UP000383122"/>
    </source>
</evidence>
<reference evidence="1 2" key="1">
    <citation type="submission" date="2019-08" db="EMBL/GenBank/DDBJ databases">
        <authorList>
            <person name="Peeters C."/>
        </authorList>
    </citation>
    <scope>NUCLEOTIDE SEQUENCE [LARGE SCALE GENOMIC DNA]</scope>
    <source>
        <strain evidence="1 2">LMG 31117</strain>
    </source>
</reference>
<gene>
    <name evidence="1" type="ORF">PAN31117_02422</name>
</gene>
<dbReference type="Gene3D" id="3.40.50.1000">
    <property type="entry name" value="HAD superfamily/HAD-like"/>
    <property type="match status" value="2"/>
</dbReference>
<dbReference type="InterPro" id="IPR023214">
    <property type="entry name" value="HAD_sf"/>
</dbReference>